<dbReference type="Gene3D" id="3.40.50.410">
    <property type="entry name" value="von Willebrand factor, type A domain"/>
    <property type="match status" value="1"/>
</dbReference>
<dbReference type="InterPro" id="IPR002035">
    <property type="entry name" value="VWF_A"/>
</dbReference>
<feature type="domain" description="WWE" evidence="4">
    <location>
        <begin position="810"/>
        <end position="888"/>
    </location>
</feature>
<sequence length="892" mass="101087">MDFVRRIDKLEKIIKQSNETSELMQASQKTAIDEGLDRTRRTLHGLSEKMEDMERMFEEKLQLMTETRSGQRDTEKIQDLTQEVKDFRKNFEVYQVETTKRLDLVVNTVTEVKSAVEKSVLDIKEAFTGSHYTKTPPRTPPSSPRSDTHVHLQSSRQPEHHDQSSTLPKTLSEDSHLFTRPSGSTQRIDQQQDSHDISRFGSQSIGLGVEGLIQRDDNVNNVHSQSPQGYIRLSQSRPERQEQNPRFEMHSDITRSSSSLFPNTPPELEEAFKMAEEEGILPKSGSDEENLEREERESVHLPTVEGATGFSDEHMFDNGQTQPLSPLSTHGTEPSLGGDSQTLLNEETILAEVQRTTQADEGIVFEANELQKSADLPFTGTILKILVKALQGSKSNVPDTSDGGIDTILCLDISQSTEGKAFDQLISLLTDLLNDAEELSLNRELYENIGIVVFGSQTEILSPLTMDYSDLVAKIYQLKPEGTSALHTALVLCSIALKEKGGPMSMGGYIVPPRIVVFSDGRPTDDSQMNDILSEYAPKPPEIGERVKVMVQKLHHQGYTLYTVPVGSHYNRMFLQDMAKIGGGKLINMEDSRFIKKYFHYQVVAGNVIQKCHETGNPKSYAEYIQREVNQHESGLDSDDISHITEIIHISKELDDEEHDNLPSLGSRVQILGGEASSEPLQYGTTVQNLPDGWIKVQLDNGLINFYHYVNGDKEEIKLVSIPRLLKEDQLIEVGVFVCEKGKPQRKGIVFRVTNSGFVDVSIVYNLEENNFKRRLFRKSLNNNEMKWDVVRWEDGTKSRHKYGADGEFQLEIHNEASYTKALWKWQELSMQQWISFDDVNQTKIEQAYQKNAKTCVIDMDNNRARIVFDKGHLKFMGEDNIILPVRRFDDS</sequence>
<dbReference type="SUPFAM" id="SSF53300">
    <property type="entry name" value="vWA-like"/>
    <property type="match status" value="1"/>
</dbReference>
<dbReference type="Pfam" id="PF02825">
    <property type="entry name" value="WWE"/>
    <property type="match status" value="1"/>
</dbReference>
<dbReference type="SMART" id="SM00327">
    <property type="entry name" value="VWA"/>
    <property type="match status" value="1"/>
</dbReference>
<dbReference type="Gene3D" id="3.30.720.50">
    <property type="match status" value="1"/>
</dbReference>
<evidence type="ECO:0000256" key="1">
    <source>
        <dbReference type="SAM" id="Coils"/>
    </source>
</evidence>
<evidence type="ECO:0000259" key="3">
    <source>
        <dbReference type="PROSITE" id="PS50234"/>
    </source>
</evidence>
<feature type="region of interest" description="Disordered" evidence="2">
    <location>
        <begin position="219"/>
        <end position="265"/>
    </location>
</feature>
<dbReference type="SUPFAM" id="SSF117839">
    <property type="entry name" value="WWE domain"/>
    <property type="match status" value="1"/>
</dbReference>
<evidence type="ECO:0008006" key="7">
    <source>
        <dbReference type="Google" id="ProtNLM"/>
    </source>
</evidence>
<feature type="compositionally biased region" description="Polar residues" evidence="2">
    <location>
        <begin position="219"/>
        <end position="236"/>
    </location>
</feature>
<dbReference type="AlphaFoldDB" id="A0A8S3RQ83"/>
<comment type="caution">
    <text evidence="5">The sequence shown here is derived from an EMBL/GenBank/DDBJ whole genome shotgun (WGS) entry which is preliminary data.</text>
</comment>
<dbReference type="InterPro" id="IPR036465">
    <property type="entry name" value="vWFA_dom_sf"/>
</dbReference>
<dbReference type="OrthoDB" id="6153315at2759"/>
<name>A0A8S3RQ83_MYTED</name>
<feature type="compositionally biased region" description="Polar residues" evidence="2">
    <location>
        <begin position="318"/>
        <end position="340"/>
    </location>
</feature>
<accession>A0A8S3RQ83</accession>
<dbReference type="InterPro" id="IPR004170">
    <property type="entry name" value="WWE_dom"/>
</dbReference>
<reference evidence="5" key="1">
    <citation type="submission" date="2021-03" db="EMBL/GenBank/DDBJ databases">
        <authorList>
            <person name="Bekaert M."/>
        </authorList>
    </citation>
    <scope>NUCLEOTIDE SEQUENCE</scope>
</reference>
<feature type="region of interest" description="Disordered" evidence="2">
    <location>
        <begin position="130"/>
        <end position="197"/>
    </location>
</feature>
<feature type="region of interest" description="Disordered" evidence="2">
    <location>
        <begin position="280"/>
        <end position="340"/>
    </location>
</feature>
<feature type="coiled-coil region" evidence="1">
    <location>
        <begin position="36"/>
        <end position="97"/>
    </location>
</feature>
<keyword evidence="6" id="KW-1185">Reference proteome</keyword>
<dbReference type="PROSITE" id="PS50234">
    <property type="entry name" value="VWFA"/>
    <property type="match status" value="1"/>
</dbReference>
<organism evidence="5 6">
    <name type="scientific">Mytilus edulis</name>
    <name type="common">Blue mussel</name>
    <dbReference type="NCBI Taxonomy" id="6550"/>
    <lineage>
        <taxon>Eukaryota</taxon>
        <taxon>Metazoa</taxon>
        <taxon>Spiralia</taxon>
        <taxon>Lophotrochozoa</taxon>
        <taxon>Mollusca</taxon>
        <taxon>Bivalvia</taxon>
        <taxon>Autobranchia</taxon>
        <taxon>Pteriomorphia</taxon>
        <taxon>Mytilida</taxon>
        <taxon>Mytiloidea</taxon>
        <taxon>Mytilidae</taxon>
        <taxon>Mytilinae</taxon>
        <taxon>Mytilus</taxon>
    </lineage>
</organism>
<evidence type="ECO:0000256" key="2">
    <source>
        <dbReference type="SAM" id="MobiDB-lite"/>
    </source>
</evidence>
<dbReference type="PROSITE" id="PS50918">
    <property type="entry name" value="WWE"/>
    <property type="match status" value="1"/>
</dbReference>
<evidence type="ECO:0000259" key="4">
    <source>
        <dbReference type="PROSITE" id="PS50918"/>
    </source>
</evidence>
<dbReference type="Pfam" id="PF13519">
    <property type="entry name" value="VWA_2"/>
    <property type="match status" value="1"/>
</dbReference>
<protein>
    <recommendedName>
        <fullName evidence="7">VWFA domain-containing protein</fullName>
    </recommendedName>
</protein>
<keyword evidence="1" id="KW-0175">Coiled coil</keyword>
<evidence type="ECO:0000313" key="5">
    <source>
        <dbReference type="EMBL" id="CAG2208403.1"/>
    </source>
</evidence>
<dbReference type="Proteomes" id="UP000683360">
    <property type="component" value="Unassembled WGS sequence"/>
</dbReference>
<proteinExistence type="predicted"/>
<gene>
    <name evidence="5" type="ORF">MEDL_22611</name>
</gene>
<evidence type="ECO:0000313" key="6">
    <source>
        <dbReference type="Proteomes" id="UP000683360"/>
    </source>
</evidence>
<dbReference type="InterPro" id="IPR037197">
    <property type="entry name" value="WWE_dom_sf"/>
</dbReference>
<feature type="domain" description="VWFA" evidence="3">
    <location>
        <begin position="406"/>
        <end position="603"/>
    </location>
</feature>
<dbReference type="EMBL" id="CAJPWZ010001107">
    <property type="protein sequence ID" value="CAG2208403.1"/>
    <property type="molecule type" value="Genomic_DNA"/>
</dbReference>
<feature type="compositionally biased region" description="Basic and acidic residues" evidence="2">
    <location>
        <begin position="237"/>
        <end position="253"/>
    </location>
</feature>
<dbReference type="CDD" id="cd00198">
    <property type="entry name" value="vWFA"/>
    <property type="match status" value="1"/>
</dbReference>